<accession>A0A0K0FM55</accession>
<keyword evidence="7" id="KW-1185">Reference proteome</keyword>
<evidence type="ECO:0000256" key="1">
    <source>
        <dbReference type="ARBA" id="ARBA00004141"/>
    </source>
</evidence>
<dbReference type="AlphaFoldDB" id="A0A0K0FM55"/>
<dbReference type="InterPro" id="IPR001902">
    <property type="entry name" value="SLC26A/SulP_fam"/>
</dbReference>
<keyword evidence="4 5" id="KW-0472">Membrane</keyword>
<reference evidence="7" key="1">
    <citation type="submission" date="2014-07" db="EMBL/GenBank/DDBJ databases">
        <authorList>
            <person name="Martin A.A"/>
            <person name="De Silva N."/>
        </authorList>
    </citation>
    <scope>NUCLEOTIDE SEQUENCE</scope>
</reference>
<dbReference type="PANTHER" id="PTHR11814">
    <property type="entry name" value="SULFATE TRANSPORTER"/>
    <property type="match status" value="1"/>
</dbReference>
<comment type="subcellular location">
    <subcellularLocation>
        <location evidence="1">Membrane</location>
        <topology evidence="1">Multi-pass membrane protein</topology>
    </subcellularLocation>
</comment>
<organism evidence="7 8">
    <name type="scientific">Strongyloides venezuelensis</name>
    <name type="common">Threadworm</name>
    <dbReference type="NCBI Taxonomy" id="75913"/>
    <lineage>
        <taxon>Eukaryota</taxon>
        <taxon>Metazoa</taxon>
        <taxon>Ecdysozoa</taxon>
        <taxon>Nematoda</taxon>
        <taxon>Chromadorea</taxon>
        <taxon>Rhabditida</taxon>
        <taxon>Tylenchina</taxon>
        <taxon>Panagrolaimomorpha</taxon>
        <taxon>Strongyloidoidea</taxon>
        <taxon>Strongyloididae</taxon>
        <taxon>Strongyloides</taxon>
    </lineage>
</organism>
<evidence type="ECO:0000313" key="7">
    <source>
        <dbReference type="Proteomes" id="UP000035680"/>
    </source>
</evidence>
<dbReference type="STRING" id="75913.A0A0K0FM55"/>
<name>A0A0K0FM55_STRVS</name>
<feature type="domain" description="SLC26A/SulP transporter" evidence="6">
    <location>
        <begin position="71"/>
        <end position="200"/>
    </location>
</feature>
<evidence type="ECO:0000256" key="3">
    <source>
        <dbReference type="ARBA" id="ARBA00022989"/>
    </source>
</evidence>
<evidence type="ECO:0000256" key="4">
    <source>
        <dbReference type="ARBA" id="ARBA00023136"/>
    </source>
</evidence>
<keyword evidence="2 5" id="KW-0812">Transmembrane</keyword>
<feature type="transmembrane region" description="Helical" evidence="5">
    <location>
        <begin position="75"/>
        <end position="95"/>
    </location>
</feature>
<proteinExistence type="predicted"/>
<evidence type="ECO:0000313" key="8">
    <source>
        <dbReference type="WBParaSite" id="SVE_1008200.1"/>
    </source>
</evidence>
<protein>
    <submittedName>
        <fullName evidence="8">FI18412p1 (inferred by orthology to a D. melanogaster protein)</fullName>
    </submittedName>
</protein>
<dbReference type="Proteomes" id="UP000035680">
    <property type="component" value="Unassembled WGS sequence"/>
</dbReference>
<reference evidence="8" key="2">
    <citation type="submission" date="2015-08" db="UniProtKB">
        <authorList>
            <consortium name="WormBaseParasite"/>
        </authorList>
    </citation>
    <scope>IDENTIFICATION</scope>
</reference>
<keyword evidence="3 5" id="KW-1133">Transmembrane helix</keyword>
<dbReference type="WBParaSite" id="SVE_1008200.1">
    <property type="protein sequence ID" value="SVE_1008200.1"/>
    <property type="gene ID" value="SVE_1008200"/>
</dbReference>
<evidence type="ECO:0000256" key="5">
    <source>
        <dbReference type="SAM" id="Phobius"/>
    </source>
</evidence>
<dbReference type="GO" id="GO:0016020">
    <property type="term" value="C:membrane"/>
    <property type="evidence" value="ECO:0007669"/>
    <property type="project" value="UniProtKB-SubCell"/>
</dbReference>
<dbReference type="Pfam" id="PF00916">
    <property type="entry name" value="Sulfate_transp"/>
    <property type="match status" value="1"/>
</dbReference>
<evidence type="ECO:0000259" key="6">
    <source>
        <dbReference type="Pfam" id="PF00916"/>
    </source>
</evidence>
<dbReference type="GO" id="GO:0055085">
    <property type="term" value="P:transmembrane transport"/>
    <property type="evidence" value="ECO:0007669"/>
    <property type="project" value="InterPro"/>
</dbReference>
<sequence length="200" mass="23065">MSLNQTVTRKQFRTQNEFDTFYNFTNRNKKSFVDEIISLLKPINDESCSDCIYKFFPILKWISNYNYKEYLSGDIISGATVGIVIIPQALSYALLANVDPVYGLYTSFFAALFYMIFGTSKFISMGPFAIISLMTGVAVNNIMTKLEVISNTEKVEYLQNHENEHIDLYNFTKMFKKDYENIEKITIVTTIVFFVGIIQV</sequence>
<dbReference type="InterPro" id="IPR011547">
    <property type="entry name" value="SLC26A/SulP_dom"/>
</dbReference>
<evidence type="ECO:0000256" key="2">
    <source>
        <dbReference type="ARBA" id="ARBA00022692"/>
    </source>
</evidence>